<evidence type="ECO:0000256" key="4">
    <source>
        <dbReference type="ARBA" id="ARBA00022759"/>
    </source>
</evidence>
<keyword evidence="6" id="KW-1015">Disulfide bond</keyword>
<evidence type="ECO:0000256" key="3">
    <source>
        <dbReference type="ARBA" id="ARBA00022723"/>
    </source>
</evidence>
<dbReference type="Gene3D" id="1.10.575.10">
    <property type="entry name" value="P1 Nuclease"/>
    <property type="match status" value="1"/>
</dbReference>
<dbReference type="GO" id="GO:0046872">
    <property type="term" value="F:metal ion binding"/>
    <property type="evidence" value="ECO:0007669"/>
    <property type="project" value="UniProtKB-KW"/>
</dbReference>
<keyword evidence="5" id="KW-0378">Hydrolase</keyword>
<dbReference type="Pfam" id="PF02265">
    <property type="entry name" value="S1-P1_nuclease"/>
    <property type="match status" value="1"/>
</dbReference>
<dbReference type="GO" id="GO:0016788">
    <property type="term" value="F:hydrolase activity, acting on ester bonds"/>
    <property type="evidence" value="ECO:0007669"/>
    <property type="project" value="InterPro"/>
</dbReference>
<organism evidence="8 9">
    <name type="scientific">Modicella reniformis</name>
    <dbReference type="NCBI Taxonomy" id="1440133"/>
    <lineage>
        <taxon>Eukaryota</taxon>
        <taxon>Fungi</taxon>
        <taxon>Fungi incertae sedis</taxon>
        <taxon>Mucoromycota</taxon>
        <taxon>Mortierellomycotina</taxon>
        <taxon>Mortierellomycetes</taxon>
        <taxon>Mortierellales</taxon>
        <taxon>Mortierellaceae</taxon>
        <taxon>Modicella</taxon>
    </lineage>
</organism>
<evidence type="ECO:0000256" key="7">
    <source>
        <dbReference type="ARBA" id="ARBA00023180"/>
    </source>
</evidence>
<dbReference type="AlphaFoldDB" id="A0A9P6IQG5"/>
<feature type="non-terminal residue" evidence="8">
    <location>
        <position position="1"/>
    </location>
</feature>
<keyword evidence="2" id="KW-0540">Nuclease</keyword>
<dbReference type="InterPro" id="IPR008947">
    <property type="entry name" value="PLipase_C/P1_nuclease_dom_sf"/>
</dbReference>
<protein>
    <submittedName>
        <fullName evidence="8">Uncharacterized protein</fullName>
    </submittedName>
</protein>
<dbReference type="SUPFAM" id="SSF48537">
    <property type="entry name" value="Phospholipase C/P1 nuclease"/>
    <property type="match status" value="1"/>
</dbReference>
<comment type="caution">
    <text evidence="8">The sequence shown here is derived from an EMBL/GenBank/DDBJ whole genome shotgun (WGS) entry which is preliminary data.</text>
</comment>
<dbReference type="GO" id="GO:0004519">
    <property type="term" value="F:endonuclease activity"/>
    <property type="evidence" value="ECO:0007669"/>
    <property type="project" value="UniProtKB-KW"/>
</dbReference>
<keyword evidence="7" id="KW-0325">Glycoprotein</keyword>
<comment type="similarity">
    <text evidence="1">Belongs to the nuclease type I family.</text>
</comment>
<dbReference type="OrthoDB" id="441446at2759"/>
<dbReference type="Proteomes" id="UP000749646">
    <property type="component" value="Unassembled WGS sequence"/>
</dbReference>
<evidence type="ECO:0000256" key="2">
    <source>
        <dbReference type="ARBA" id="ARBA00022722"/>
    </source>
</evidence>
<keyword evidence="9" id="KW-1185">Reference proteome</keyword>
<evidence type="ECO:0000256" key="6">
    <source>
        <dbReference type="ARBA" id="ARBA00023157"/>
    </source>
</evidence>
<dbReference type="EMBL" id="JAAAHW010008663">
    <property type="protein sequence ID" value="KAF9943989.1"/>
    <property type="molecule type" value="Genomic_DNA"/>
</dbReference>
<evidence type="ECO:0000256" key="5">
    <source>
        <dbReference type="ARBA" id="ARBA00022801"/>
    </source>
</evidence>
<reference evidence="8" key="1">
    <citation type="journal article" date="2020" name="Fungal Divers.">
        <title>Resolving the Mortierellaceae phylogeny through synthesis of multi-gene phylogenetics and phylogenomics.</title>
        <authorList>
            <person name="Vandepol N."/>
            <person name="Liber J."/>
            <person name="Desiro A."/>
            <person name="Na H."/>
            <person name="Kennedy M."/>
            <person name="Barry K."/>
            <person name="Grigoriev I.V."/>
            <person name="Miller A.N."/>
            <person name="O'Donnell K."/>
            <person name="Stajich J.E."/>
            <person name="Bonito G."/>
        </authorList>
    </citation>
    <scope>NUCLEOTIDE SEQUENCE</scope>
    <source>
        <strain evidence="8">MES-2147</strain>
    </source>
</reference>
<name>A0A9P6IQG5_9FUNG</name>
<gene>
    <name evidence="8" type="ORF">BGZ65_012857</name>
</gene>
<evidence type="ECO:0000313" key="9">
    <source>
        <dbReference type="Proteomes" id="UP000749646"/>
    </source>
</evidence>
<dbReference type="GO" id="GO:0003676">
    <property type="term" value="F:nucleic acid binding"/>
    <property type="evidence" value="ECO:0007669"/>
    <property type="project" value="InterPro"/>
</dbReference>
<dbReference type="InterPro" id="IPR003154">
    <property type="entry name" value="S1/P1nuclease"/>
</dbReference>
<sequence length="150" mass="17702">KDIKDRYDNNPKTYLDDMIGMTKTVWQSEARNWTYCDPSKKIENNPWSDATNLLMTICPMEWAKASNALVCSLVWKDYDSLRDYSLDYFDAMTGEKHQFLVQKLIAMSGIRMAAVLNEIYDPPTRNIERLRLQMEDEIIQRPKQRLVKQD</sequence>
<dbReference type="PANTHER" id="PTHR33146">
    <property type="entry name" value="ENDONUCLEASE 4"/>
    <property type="match status" value="1"/>
</dbReference>
<proteinExistence type="inferred from homology"/>
<keyword evidence="4" id="KW-0255">Endonuclease</keyword>
<keyword evidence="3" id="KW-0479">Metal-binding</keyword>
<evidence type="ECO:0000256" key="1">
    <source>
        <dbReference type="ARBA" id="ARBA00009547"/>
    </source>
</evidence>
<accession>A0A9P6IQG5</accession>
<dbReference type="GO" id="GO:0006308">
    <property type="term" value="P:DNA catabolic process"/>
    <property type="evidence" value="ECO:0007669"/>
    <property type="project" value="InterPro"/>
</dbReference>
<evidence type="ECO:0000313" key="8">
    <source>
        <dbReference type="EMBL" id="KAF9943989.1"/>
    </source>
</evidence>
<dbReference type="PANTHER" id="PTHR33146:SF29">
    <property type="entry name" value="S1_P1 NUCLEASE"/>
    <property type="match status" value="1"/>
</dbReference>